<dbReference type="SUPFAM" id="SSF53335">
    <property type="entry name" value="S-adenosyl-L-methionine-dependent methyltransferases"/>
    <property type="match status" value="1"/>
</dbReference>
<dbReference type="Pfam" id="PF13360">
    <property type="entry name" value="PQQ_2"/>
    <property type="match status" value="1"/>
</dbReference>
<dbReference type="CDD" id="cd02440">
    <property type="entry name" value="AdoMet_MTases"/>
    <property type="match status" value="1"/>
</dbReference>
<evidence type="ECO:0000259" key="1">
    <source>
        <dbReference type="Pfam" id="PF13360"/>
    </source>
</evidence>
<gene>
    <name evidence="3" type="ORF">LCGC14_1065590</name>
</gene>
<evidence type="ECO:0000259" key="2">
    <source>
        <dbReference type="Pfam" id="PF13649"/>
    </source>
</evidence>
<proteinExistence type="predicted"/>
<accession>A0A0F9MJS4</accession>
<protein>
    <submittedName>
        <fullName evidence="3">Uncharacterized protein</fullName>
    </submittedName>
</protein>
<dbReference type="InterPro" id="IPR018391">
    <property type="entry name" value="PQQ_b-propeller_rpt"/>
</dbReference>
<dbReference type="SMART" id="SM00564">
    <property type="entry name" value="PQQ"/>
    <property type="match status" value="4"/>
</dbReference>
<dbReference type="InterPro" id="IPR029063">
    <property type="entry name" value="SAM-dependent_MTases_sf"/>
</dbReference>
<dbReference type="EMBL" id="LAZR01004555">
    <property type="protein sequence ID" value="KKN07575.1"/>
    <property type="molecule type" value="Genomic_DNA"/>
</dbReference>
<feature type="domain" description="Pyrrolo-quinoline quinone repeat" evidence="1">
    <location>
        <begin position="250"/>
        <end position="410"/>
    </location>
</feature>
<organism evidence="3">
    <name type="scientific">marine sediment metagenome</name>
    <dbReference type="NCBI Taxonomy" id="412755"/>
    <lineage>
        <taxon>unclassified sequences</taxon>
        <taxon>metagenomes</taxon>
        <taxon>ecological metagenomes</taxon>
    </lineage>
</organism>
<dbReference type="Pfam" id="PF13649">
    <property type="entry name" value="Methyltransf_25"/>
    <property type="match status" value="1"/>
</dbReference>
<dbReference type="InterPro" id="IPR011047">
    <property type="entry name" value="Quinoprotein_ADH-like_sf"/>
</dbReference>
<sequence>MVGCLNSRPGRRDRAGLIAAGAGRLWLLAAVATVGVPLAARAADDKSPAGRIVKAAGTTAGIAVHVGCGDGRLTVDLARQGDFYVHGIDPSRTMVEKARRYVRAQGLGGERIGIEQADLKSLPYADNLVNLIVVDDPARATRGGLTTDEIRRVLAPGGAAVLGAWGRDPKIIRKARPAEMDDWSHPRHGPDGNPVSGDALVAPSRQLRWLAGPMWGHHRGPAGAVTANGRLFYVLREQPLGTAIVPRFFLVARDAYNGRLLWKRPMPSVKVRYGHSAKLPPGSLVAADDRVFVVPKSGLPLEALAATTGRVMKTYTDAPSPEAVLHSDGVLVLLRRTDIHAVDARTGKLLWKYARTLTRARDVWTASPAVIGEGKVFFQQQSGKSAPVQLAAVDLKTGRRQWQRDVRSFAPQAKGALALTFYYKGLVVLRGKAVHAVSAADGKLRWQRAGGGGQMFGLRGLIWARAKPTSKNSRYGWAGLDLATGEEKSRVNVPAKLPPHINGRRILDGQCNMEVATENYIVTTTRMSLLDMRSGVFHNTMITRGPCKFLLAVPANGLLYAFPKDCGCYPNIRGLLAYSPAPLAPAKPTDSPPLDKGPAYGTT</sequence>
<dbReference type="AlphaFoldDB" id="A0A0F9MJS4"/>
<reference evidence="3" key="1">
    <citation type="journal article" date="2015" name="Nature">
        <title>Complex archaea that bridge the gap between prokaryotes and eukaryotes.</title>
        <authorList>
            <person name="Spang A."/>
            <person name="Saw J.H."/>
            <person name="Jorgensen S.L."/>
            <person name="Zaremba-Niedzwiedzka K."/>
            <person name="Martijn J."/>
            <person name="Lind A.E."/>
            <person name="van Eijk R."/>
            <person name="Schleper C."/>
            <person name="Guy L."/>
            <person name="Ettema T.J."/>
        </authorList>
    </citation>
    <scope>NUCLEOTIDE SEQUENCE</scope>
</reference>
<dbReference type="PANTHER" id="PTHR34512">
    <property type="entry name" value="CELL SURFACE PROTEIN"/>
    <property type="match status" value="1"/>
</dbReference>
<dbReference type="Gene3D" id="3.40.50.150">
    <property type="entry name" value="Vaccinia Virus protein VP39"/>
    <property type="match status" value="1"/>
</dbReference>
<evidence type="ECO:0000313" key="3">
    <source>
        <dbReference type="EMBL" id="KKN07575.1"/>
    </source>
</evidence>
<feature type="non-terminal residue" evidence="3">
    <location>
        <position position="603"/>
    </location>
</feature>
<dbReference type="SUPFAM" id="SSF50998">
    <property type="entry name" value="Quinoprotein alcohol dehydrogenase-like"/>
    <property type="match status" value="1"/>
</dbReference>
<dbReference type="InterPro" id="IPR015943">
    <property type="entry name" value="WD40/YVTN_repeat-like_dom_sf"/>
</dbReference>
<comment type="caution">
    <text evidence="3">The sequence shown here is derived from an EMBL/GenBank/DDBJ whole genome shotgun (WGS) entry which is preliminary data.</text>
</comment>
<dbReference type="InterPro" id="IPR041698">
    <property type="entry name" value="Methyltransf_25"/>
</dbReference>
<dbReference type="Gene3D" id="2.130.10.10">
    <property type="entry name" value="YVTN repeat-like/Quinoprotein amine dehydrogenase"/>
    <property type="match status" value="1"/>
</dbReference>
<name>A0A0F9MJS4_9ZZZZ</name>
<dbReference type="PANTHER" id="PTHR34512:SF30">
    <property type="entry name" value="OUTER MEMBRANE PROTEIN ASSEMBLY FACTOR BAMB"/>
    <property type="match status" value="1"/>
</dbReference>
<dbReference type="InterPro" id="IPR002372">
    <property type="entry name" value="PQQ_rpt_dom"/>
</dbReference>
<feature type="domain" description="Methyltransferase" evidence="2">
    <location>
        <begin position="65"/>
        <end position="158"/>
    </location>
</feature>